<protein>
    <submittedName>
        <fullName evidence="2">Alpha-like DNA polymerase</fullName>
    </submittedName>
</protein>
<feature type="region of interest" description="Disordered" evidence="1">
    <location>
        <begin position="27"/>
        <end position="63"/>
    </location>
</feature>
<evidence type="ECO:0000313" key="2">
    <source>
        <dbReference type="EMBL" id="AAA72752.1"/>
    </source>
</evidence>
<name>Q47969_HALSI</name>
<organism evidence="2">
    <name type="scientific">Halobacterium salinarum</name>
    <name type="common">Halobacterium halobium</name>
    <dbReference type="NCBI Taxonomy" id="2242"/>
    <lineage>
        <taxon>Archaea</taxon>
        <taxon>Methanobacteriati</taxon>
        <taxon>Methanobacteriota</taxon>
        <taxon>Stenosarchaea group</taxon>
        <taxon>Halobacteria</taxon>
        <taxon>Halobacteriales</taxon>
        <taxon>Halobacteriaceae</taxon>
        <taxon>Halobacterium</taxon>
    </lineage>
</organism>
<proteinExistence type="predicted"/>
<accession>Q47969</accession>
<feature type="non-terminal residue" evidence="2">
    <location>
        <position position="80"/>
    </location>
</feature>
<evidence type="ECO:0000256" key="1">
    <source>
        <dbReference type="SAM" id="MobiDB-lite"/>
    </source>
</evidence>
<feature type="compositionally biased region" description="Low complexity" evidence="1">
    <location>
        <begin position="39"/>
        <end position="49"/>
    </location>
</feature>
<feature type="non-terminal residue" evidence="2">
    <location>
        <position position="1"/>
    </location>
</feature>
<dbReference type="AlphaFoldDB" id="Q47969"/>
<reference evidence="2" key="1">
    <citation type="journal article" date="1988" name="Arch. Microbiol.">
        <title>Stimulation of an alpha like DNA polymerase by v-myc related protein of Halobacterium halobium.</title>
        <authorList>
            <person name="Ben-Mahrez K."/>
            <person name="Sougakoff W."/>
            <person name="Nakayama M."/>
            <person name="Kohiyama M."/>
        </authorList>
    </citation>
    <scope>NUCLEOTIDE SEQUENCE</scope>
</reference>
<sequence>EITRVLNAVAQMPLLIRCDRNHVRRLVRRPRASTTTTVSSSPNASRSASLHAPRARSAHSGRSCDGAAQILCGRRVLESK</sequence>
<dbReference type="EMBL" id="M24774">
    <property type="protein sequence ID" value="AAA72752.1"/>
    <property type="molecule type" value="Genomic_DNA"/>
</dbReference>